<evidence type="ECO:0000313" key="15">
    <source>
        <dbReference type="Proteomes" id="UP000533080"/>
    </source>
</evidence>
<dbReference type="SUPFAM" id="SSF101801">
    <property type="entry name" value="Surface presentation of antigens (SPOA)"/>
    <property type="match status" value="1"/>
</dbReference>
<evidence type="ECO:0000256" key="11">
    <source>
        <dbReference type="ARBA" id="ARBA00025044"/>
    </source>
</evidence>
<evidence type="ECO:0000256" key="1">
    <source>
        <dbReference type="ARBA" id="ARBA00004117"/>
    </source>
</evidence>
<evidence type="ECO:0000256" key="12">
    <source>
        <dbReference type="SAM" id="MobiDB-lite"/>
    </source>
</evidence>
<dbReference type="NCBIfam" id="TIGR02551">
    <property type="entry name" value="SpaO_YscQ"/>
    <property type="match status" value="1"/>
</dbReference>
<keyword evidence="10" id="KW-0975">Bacterial flagellum</keyword>
<proteinExistence type="inferred from homology"/>
<comment type="similarity">
    <text evidence="4">Belongs to the FliM family.</text>
</comment>
<dbReference type="Proteomes" id="UP000533080">
    <property type="component" value="Unassembled WGS sequence"/>
</dbReference>
<keyword evidence="9" id="KW-0472">Membrane</keyword>
<evidence type="ECO:0000256" key="3">
    <source>
        <dbReference type="ARBA" id="ARBA00009226"/>
    </source>
</evidence>
<feature type="region of interest" description="Disordered" evidence="12">
    <location>
        <begin position="1"/>
        <end position="31"/>
    </location>
</feature>
<dbReference type="Pfam" id="PF02154">
    <property type="entry name" value="FliM"/>
    <property type="match status" value="1"/>
</dbReference>
<dbReference type="GO" id="GO:0005886">
    <property type="term" value="C:plasma membrane"/>
    <property type="evidence" value="ECO:0007669"/>
    <property type="project" value="UniProtKB-SubCell"/>
</dbReference>
<name>A0A7Y4MS24_MYXXA</name>
<feature type="domain" description="Flagellar motor switch protein FliN-like C-terminal" evidence="13">
    <location>
        <begin position="361"/>
        <end position="424"/>
    </location>
</feature>
<dbReference type="GO" id="GO:0030254">
    <property type="term" value="P:protein secretion by the type III secretion system"/>
    <property type="evidence" value="ECO:0007669"/>
    <property type="project" value="InterPro"/>
</dbReference>
<dbReference type="InterPro" id="IPR013385">
    <property type="entry name" value="T3SS_SpaO/YscQ/SpaO"/>
</dbReference>
<evidence type="ECO:0000256" key="10">
    <source>
        <dbReference type="ARBA" id="ARBA00023143"/>
    </source>
</evidence>
<evidence type="ECO:0000256" key="2">
    <source>
        <dbReference type="ARBA" id="ARBA00004202"/>
    </source>
</evidence>
<feature type="compositionally biased region" description="Basic residues" evidence="12">
    <location>
        <begin position="1"/>
        <end position="11"/>
    </location>
</feature>
<dbReference type="Pfam" id="PF01052">
    <property type="entry name" value="FliMN_C"/>
    <property type="match status" value="1"/>
</dbReference>
<sequence>MRRRPGPRTRRPERGCPAFPTPRLHEPGPWRGPCTGGVRLDAAAEPLMNTRIEHAATRKVRPLRRLGARRLTRAHLVLAERPQAGGLGREALDAVMAALTRELGCPVHAEARFLESVVSPSVGLGEPAIFALLELSAVGGTAVLELEPALAFMGLERIAGAGQRPGVVTELARLEEATLAYVLLVALSAVRAAGGAYPWFGPRLAGVTMSRSDVVARLDPREPLVGIELMVTVGESRAGARLLLPSQVVQTVFQALPVERAPGIAPEVLAASLEARCLVGQTPLPANALDALVVGDVVVFEGVRKQAGQLFGQGRLVTRGFALSGDFLAEGFSLTRAQGRGVPQESDMVAVNKQEEGMPPLPVDVEIELTRVMIPLSELAALKPGALLPLHINASEPVVLRVGDRAVARAELVEIEGEVGARVLALLP</sequence>
<dbReference type="Gene3D" id="2.30.330.10">
    <property type="entry name" value="SpoA-like"/>
    <property type="match status" value="1"/>
</dbReference>
<dbReference type="GO" id="GO:0050918">
    <property type="term" value="P:positive chemotaxis"/>
    <property type="evidence" value="ECO:0007669"/>
    <property type="project" value="TreeGrafter"/>
</dbReference>
<protein>
    <recommendedName>
        <fullName evidence="5">Flagellar motor switch protein FliM</fullName>
    </recommendedName>
</protein>
<evidence type="ECO:0000256" key="7">
    <source>
        <dbReference type="ARBA" id="ARBA00022500"/>
    </source>
</evidence>
<evidence type="ECO:0000256" key="5">
    <source>
        <dbReference type="ARBA" id="ARBA00021898"/>
    </source>
</evidence>
<keyword evidence="8" id="KW-0283">Flagellar rotation</keyword>
<dbReference type="AlphaFoldDB" id="A0A7Y4MS24"/>
<reference evidence="14 15" key="1">
    <citation type="submission" date="2020-05" db="EMBL/GenBank/DDBJ databases">
        <authorList>
            <person name="Whitworth D."/>
        </authorList>
    </citation>
    <scope>NUCLEOTIDE SEQUENCE [LARGE SCALE GENOMIC DNA]</scope>
    <source>
        <strain evidence="14 15">AM005</strain>
    </source>
</reference>
<dbReference type="InterPro" id="IPR028976">
    <property type="entry name" value="CheC-like_sf"/>
</dbReference>
<evidence type="ECO:0000256" key="8">
    <source>
        <dbReference type="ARBA" id="ARBA00022779"/>
    </source>
</evidence>
<dbReference type="GO" id="GO:0009425">
    <property type="term" value="C:bacterial-type flagellum basal body"/>
    <property type="evidence" value="ECO:0007669"/>
    <property type="project" value="UniProtKB-SubCell"/>
</dbReference>
<evidence type="ECO:0000313" key="14">
    <source>
        <dbReference type="EMBL" id="NOJ79078.1"/>
    </source>
</evidence>
<comment type="function">
    <text evidence="11">FliM is one of three proteins (FliG, FliN, FliM) that forms the rotor-mounted switch complex (C ring), located at the base of the basal body. This complex interacts with the CheY and CheZ chemotaxis proteins, in addition to contacting components of the motor that determine the direction of flagellar rotation.</text>
</comment>
<comment type="similarity">
    <text evidence="3">Belongs to the FliN/MopA/SpaO family.</text>
</comment>
<dbReference type="GO" id="GO:0071978">
    <property type="term" value="P:bacterial-type flagellum-dependent swarming motility"/>
    <property type="evidence" value="ECO:0007669"/>
    <property type="project" value="TreeGrafter"/>
</dbReference>
<keyword evidence="6" id="KW-1003">Cell membrane</keyword>
<dbReference type="InterPro" id="IPR001543">
    <property type="entry name" value="FliN-like_C"/>
</dbReference>
<dbReference type="InterPro" id="IPR001689">
    <property type="entry name" value="Flag_FliM"/>
</dbReference>
<comment type="subcellular location">
    <subcellularLocation>
        <location evidence="1">Bacterial flagellum basal body</location>
    </subcellularLocation>
    <subcellularLocation>
        <location evidence="2">Cell membrane</location>
        <topology evidence="2">Peripheral membrane protein</topology>
    </subcellularLocation>
</comment>
<dbReference type="PANTHER" id="PTHR30034">
    <property type="entry name" value="FLAGELLAR MOTOR SWITCH PROTEIN FLIM"/>
    <property type="match status" value="1"/>
</dbReference>
<comment type="caution">
    <text evidence="14">The sequence shown here is derived from an EMBL/GenBank/DDBJ whole genome shotgun (WGS) entry which is preliminary data.</text>
</comment>
<organism evidence="14 15">
    <name type="scientific">Myxococcus xanthus</name>
    <dbReference type="NCBI Taxonomy" id="34"/>
    <lineage>
        <taxon>Bacteria</taxon>
        <taxon>Pseudomonadati</taxon>
        <taxon>Myxococcota</taxon>
        <taxon>Myxococcia</taxon>
        <taxon>Myxococcales</taxon>
        <taxon>Cystobacterineae</taxon>
        <taxon>Myxococcaceae</taxon>
        <taxon>Myxococcus</taxon>
    </lineage>
</organism>
<evidence type="ECO:0000256" key="9">
    <source>
        <dbReference type="ARBA" id="ARBA00023136"/>
    </source>
</evidence>
<gene>
    <name evidence="14" type="primary">sctQ</name>
    <name evidence="14" type="ORF">HNV28_12125</name>
</gene>
<evidence type="ECO:0000259" key="13">
    <source>
        <dbReference type="Pfam" id="PF01052"/>
    </source>
</evidence>
<evidence type="ECO:0000256" key="6">
    <source>
        <dbReference type="ARBA" id="ARBA00022475"/>
    </source>
</evidence>
<dbReference type="PANTHER" id="PTHR30034:SF6">
    <property type="entry name" value="YOP PROTEINS TRANSLOCATION PROTEIN Q"/>
    <property type="match status" value="1"/>
</dbReference>
<keyword evidence="7" id="KW-0145">Chemotaxis</keyword>
<dbReference type="Gene3D" id="3.40.1550.10">
    <property type="entry name" value="CheC-like"/>
    <property type="match status" value="1"/>
</dbReference>
<evidence type="ECO:0000256" key="4">
    <source>
        <dbReference type="ARBA" id="ARBA00011049"/>
    </source>
</evidence>
<dbReference type="InterPro" id="IPR036429">
    <property type="entry name" value="SpoA-like_sf"/>
</dbReference>
<accession>A0A7Y4MS24</accession>
<dbReference type="GO" id="GO:0003774">
    <property type="term" value="F:cytoskeletal motor activity"/>
    <property type="evidence" value="ECO:0007669"/>
    <property type="project" value="InterPro"/>
</dbReference>
<dbReference type="EMBL" id="JABFNT010000032">
    <property type="protein sequence ID" value="NOJ79078.1"/>
    <property type="molecule type" value="Genomic_DNA"/>
</dbReference>